<evidence type="ECO:0000313" key="10">
    <source>
        <dbReference type="Proteomes" id="UP000094342"/>
    </source>
</evidence>
<keyword evidence="5 7" id="KW-0560">Oxidoreductase</keyword>
<dbReference type="PROSITE" id="PS01223">
    <property type="entry name" value="PROA"/>
    <property type="match status" value="1"/>
</dbReference>
<evidence type="ECO:0000256" key="1">
    <source>
        <dbReference type="ARBA" id="ARBA00004985"/>
    </source>
</evidence>
<comment type="subcellular location">
    <subcellularLocation>
        <location evidence="7">Cytoplasm</location>
    </subcellularLocation>
</comment>
<evidence type="ECO:0000256" key="2">
    <source>
        <dbReference type="ARBA" id="ARBA00022605"/>
    </source>
</evidence>
<dbReference type="Gene3D" id="3.40.309.10">
    <property type="entry name" value="Aldehyde Dehydrogenase, Chain A, domain 2"/>
    <property type="match status" value="1"/>
</dbReference>
<organism evidence="9 10">
    <name type="scientific">Sinorhizobium alkalisoli</name>
    <dbReference type="NCBI Taxonomy" id="1752398"/>
    <lineage>
        <taxon>Bacteria</taxon>
        <taxon>Pseudomonadati</taxon>
        <taxon>Pseudomonadota</taxon>
        <taxon>Alphaproteobacteria</taxon>
        <taxon>Hyphomicrobiales</taxon>
        <taxon>Rhizobiaceae</taxon>
        <taxon>Sinorhizobium/Ensifer group</taxon>
        <taxon>Sinorhizobium</taxon>
    </lineage>
</organism>
<dbReference type="EC" id="1.2.1.41" evidence="7"/>
<name>A0A1E3VBH1_9HYPH</name>
<dbReference type="InterPro" id="IPR020593">
    <property type="entry name" value="G-glutamylP_reductase_CS"/>
</dbReference>
<dbReference type="PANTHER" id="PTHR11063">
    <property type="entry name" value="GLUTAMATE SEMIALDEHYDE DEHYDROGENASE"/>
    <property type="match status" value="1"/>
</dbReference>
<dbReference type="InterPro" id="IPR012134">
    <property type="entry name" value="Glu-5-SA_DH"/>
</dbReference>
<dbReference type="NCBIfam" id="TIGR00407">
    <property type="entry name" value="proA"/>
    <property type="match status" value="1"/>
</dbReference>
<evidence type="ECO:0000256" key="3">
    <source>
        <dbReference type="ARBA" id="ARBA00022650"/>
    </source>
</evidence>
<keyword evidence="7" id="KW-0963">Cytoplasm</keyword>
<dbReference type="STRING" id="1752398.A8M32_12710"/>
<dbReference type="InterPro" id="IPR016161">
    <property type="entry name" value="Ald_DH/histidinol_DH"/>
</dbReference>
<dbReference type="GO" id="GO:0005737">
    <property type="term" value="C:cytoplasm"/>
    <property type="evidence" value="ECO:0007669"/>
    <property type="project" value="UniProtKB-SubCell"/>
</dbReference>
<sequence length="427" mass="45095">MLETAKNGEDVNAIMLEIGRRAKAAARPLAVASAERKHAALIAMADALLARSGEILAANAIDLDNAEKTGVAKAFIDRLTLNASRIRDMADGIRAIAEFKDPVGAVIAEWDRPNGLHIERVRTPLGVIGVIYESRPNVTADAGALCLKAGNAVILRGGSDSFHSSRAIHACLVEGLKAAGLPEDAIQMVPVADRAAVGAMLTGLDGAIDVIVPRGGKSLVARVQSEARVPVFAHLEGLCHIYVDASADLDMARKIVVNAKMRRTGICGAAETLLIDRNAADRLARPLLEALLEAGCEVRVSEDLKALVPGLKSAGEEDWATEYLDAIISAKLVDGISGAIEHINRWSSAHTEAVIAEHPAVVERFFSEIDSAILLHNASTQFADGGEFGMGGEIGIATGKMHARGPVGVEQLTSFKYRVRGTGQVRP</sequence>
<dbReference type="AlphaFoldDB" id="A0A1E3VBH1"/>
<keyword evidence="3 7" id="KW-0641">Proline biosynthesis</keyword>
<evidence type="ECO:0000259" key="8">
    <source>
        <dbReference type="Pfam" id="PF00171"/>
    </source>
</evidence>
<comment type="pathway">
    <text evidence="1 7">Amino-acid biosynthesis; L-proline biosynthesis; L-glutamate 5-semialdehyde from L-glutamate: step 2/2.</text>
</comment>
<protein>
    <recommendedName>
        <fullName evidence="7">Gamma-glutamyl phosphate reductase</fullName>
        <shortName evidence="7">GPR</shortName>
        <ecNumber evidence="7">1.2.1.41</ecNumber>
    </recommendedName>
    <alternativeName>
        <fullName evidence="7">Glutamate-5-semialdehyde dehydrogenase</fullName>
    </alternativeName>
    <alternativeName>
        <fullName evidence="7">Glutamyl-gamma-semialdehyde dehydrogenase</fullName>
        <shortName evidence="7">GSA dehydrogenase</shortName>
    </alternativeName>
</protein>
<dbReference type="InterPro" id="IPR016162">
    <property type="entry name" value="Ald_DH_N"/>
</dbReference>
<gene>
    <name evidence="7" type="primary">proA</name>
    <name evidence="9" type="ORF">A8M32_12710</name>
</gene>
<reference evidence="10" key="1">
    <citation type="submission" date="2016-05" db="EMBL/GenBank/DDBJ databases">
        <authorList>
            <person name="Li Y."/>
        </authorList>
    </citation>
    <scope>NUCLEOTIDE SEQUENCE [LARGE SCALE GENOMIC DNA]</scope>
    <source>
        <strain evidence="10">YIC4027</strain>
    </source>
</reference>
<dbReference type="Pfam" id="PF00171">
    <property type="entry name" value="Aldedh"/>
    <property type="match status" value="1"/>
</dbReference>
<evidence type="ECO:0000256" key="5">
    <source>
        <dbReference type="ARBA" id="ARBA00023002"/>
    </source>
</evidence>
<dbReference type="PANTHER" id="PTHR11063:SF8">
    <property type="entry name" value="DELTA-1-PYRROLINE-5-CARBOXYLATE SYNTHASE"/>
    <property type="match status" value="1"/>
</dbReference>
<keyword evidence="4 7" id="KW-0521">NADP</keyword>
<feature type="domain" description="Aldehyde dehydrogenase" evidence="8">
    <location>
        <begin position="20"/>
        <end position="291"/>
    </location>
</feature>
<dbReference type="RefSeq" id="WP_069458762.1">
    <property type="nucleotide sequence ID" value="NZ_LYBW01000057.1"/>
</dbReference>
<dbReference type="GO" id="GO:0004350">
    <property type="term" value="F:glutamate-5-semialdehyde dehydrogenase activity"/>
    <property type="evidence" value="ECO:0007669"/>
    <property type="project" value="UniProtKB-UniRule"/>
</dbReference>
<dbReference type="CDD" id="cd07079">
    <property type="entry name" value="ALDH_F18-19_ProA-GPR"/>
    <property type="match status" value="1"/>
</dbReference>
<comment type="similarity">
    <text evidence="7">Belongs to the gamma-glutamyl phosphate reductase family.</text>
</comment>
<evidence type="ECO:0000256" key="6">
    <source>
        <dbReference type="ARBA" id="ARBA00049024"/>
    </source>
</evidence>
<accession>A0A1E3VBH1</accession>
<dbReference type="HAMAP" id="MF_00412">
    <property type="entry name" value="ProA"/>
    <property type="match status" value="1"/>
</dbReference>
<dbReference type="InterPro" id="IPR015590">
    <property type="entry name" value="Aldehyde_DH_dom"/>
</dbReference>
<comment type="catalytic activity">
    <reaction evidence="6 7">
        <text>L-glutamate 5-semialdehyde + phosphate + NADP(+) = L-glutamyl 5-phosphate + NADPH + H(+)</text>
        <dbReference type="Rhea" id="RHEA:19541"/>
        <dbReference type="ChEBI" id="CHEBI:15378"/>
        <dbReference type="ChEBI" id="CHEBI:43474"/>
        <dbReference type="ChEBI" id="CHEBI:57783"/>
        <dbReference type="ChEBI" id="CHEBI:58066"/>
        <dbReference type="ChEBI" id="CHEBI:58274"/>
        <dbReference type="ChEBI" id="CHEBI:58349"/>
        <dbReference type="EC" id="1.2.1.41"/>
    </reaction>
</comment>
<dbReference type="OrthoDB" id="9809970at2"/>
<dbReference type="PIRSF" id="PIRSF000151">
    <property type="entry name" value="GPR"/>
    <property type="match status" value="1"/>
</dbReference>
<dbReference type="UniPathway" id="UPA00098">
    <property type="reaction ID" value="UER00360"/>
</dbReference>
<proteinExistence type="inferred from homology"/>
<keyword evidence="2 7" id="KW-0028">Amino-acid biosynthesis</keyword>
<dbReference type="NCBIfam" id="NF001221">
    <property type="entry name" value="PRK00197.1"/>
    <property type="match status" value="1"/>
</dbReference>
<dbReference type="Proteomes" id="UP000094342">
    <property type="component" value="Unassembled WGS sequence"/>
</dbReference>
<dbReference type="Gene3D" id="3.40.605.10">
    <property type="entry name" value="Aldehyde Dehydrogenase, Chain A, domain 1"/>
    <property type="match status" value="1"/>
</dbReference>
<keyword evidence="10" id="KW-1185">Reference proteome</keyword>
<dbReference type="InterPro" id="IPR000965">
    <property type="entry name" value="GPR_dom"/>
</dbReference>
<dbReference type="GO" id="GO:0050661">
    <property type="term" value="F:NADP binding"/>
    <property type="evidence" value="ECO:0007669"/>
    <property type="project" value="InterPro"/>
</dbReference>
<dbReference type="InterPro" id="IPR016163">
    <property type="entry name" value="Ald_DH_C"/>
</dbReference>
<evidence type="ECO:0000313" key="9">
    <source>
        <dbReference type="EMBL" id="ODR90885.1"/>
    </source>
</evidence>
<dbReference type="SUPFAM" id="SSF53720">
    <property type="entry name" value="ALDH-like"/>
    <property type="match status" value="1"/>
</dbReference>
<dbReference type="EMBL" id="LYBW01000057">
    <property type="protein sequence ID" value="ODR90885.1"/>
    <property type="molecule type" value="Genomic_DNA"/>
</dbReference>
<dbReference type="GO" id="GO:0055129">
    <property type="term" value="P:L-proline biosynthetic process"/>
    <property type="evidence" value="ECO:0007669"/>
    <property type="project" value="UniProtKB-UniRule"/>
</dbReference>
<evidence type="ECO:0000256" key="7">
    <source>
        <dbReference type="HAMAP-Rule" id="MF_00412"/>
    </source>
</evidence>
<evidence type="ECO:0000256" key="4">
    <source>
        <dbReference type="ARBA" id="ARBA00022857"/>
    </source>
</evidence>
<comment type="function">
    <text evidence="7">Catalyzes the NADPH-dependent reduction of L-glutamate 5-phosphate into L-glutamate 5-semialdehyde and phosphate. The product spontaneously undergoes cyclization to form 1-pyrroline-5-carboxylate.</text>
</comment>
<comment type="caution">
    <text evidence="9">The sequence shown here is derived from an EMBL/GenBank/DDBJ whole genome shotgun (WGS) entry which is preliminary data.</text>
</comment>